<evidence type="ECO:0000256" key="3">
    <source>
        <dbReference type="ARBA" id="ARBA00022679"/>
    </source>
</evidence>
<dbReference type="GO" id="GO:0080090">
    <property type="term" value="P:regulation of primary metabolic process"/>
    <property type="evidence" value="ECO:0007669"/>
    <property type="project" value="UniProtKB-ARBA"/>
</dbReference>
<dbReference type="SMART" id="SM01345">
    <property type="entry name" value="Rapamycin_bind"/>
    <property type="match status" value="1"/>
</dbReference>
<keyword evidence="16" id="KW-1185">Reference proteome</keyword>
<feature type="domain" description="FATC" evidence="14">
    <location>
        <begin position="2387"/>
        <end position="2419"/>
    </location>
</feature>
<evidence type="ECO:0000256" key="11">
    <source>
        <dbReference type="SAM" id="MobiDB-lite"/>
    </source>
</evidence>
<dbReference type="InterPro" id="IPR003152">
    <property type="entry name" value="FATC_dom"/>
</dbReference>
<evidence type="ECO:0000256" key="4">
    <source>
        <dbReference type="ARBA" id="ARBA00022737"/>
    </source>
</evidence>
<dbReference type="InterPro" id="IPR036738">
    <property type="entry name" value="FRB_sf"/>
</dbReference>
<dbReference type="FunFam" id="1.20.120.150:FF:000001">
    <property type="entry name" value="Serine/threonine-protein kinase TOR"/>
    <property type="match status" value="1"/>
</dbReference>
<dbReference type="PROSITE" id="PS50290">
    <property type="entry name" value="PI3_4_KINASE_3"/>
    <property type="match status" value="1"/>
</dbReference>
<evidence type="ECO:0000256" key="1">
    <source>
        <dbReference type="ARBA" id="ARBA00011031"/>
    </source>
</evidence>
<dbReference type="GO" id="GO:0016242">
    <property type="term" value="P:negative regulation of macroautophagy"/>
    <property type="evidence" value="ECO:0007669"/>
    <property type="project" value="TreeGrafter"/>
</dbReference>
<dbReference type="Gene3D" id="1.25.40.10">
    <property type="entry name" value="Tetratricopeptide repeat domain"/>
    <property type="match status" value="1"/>
</dbReference>
<dbReference type="InterPro" id="IPR036940">
    <property type="entry name" value="PI3/4_kinase_cat_sf"/>
</dbReference>
<dbReference type="PANTHER" id="PTHR11139:SF9">
    <property type="entry name" value="SERINE_THREONINE-PROTEIN KINASE MTOR"/>
    <property type="match status" value="1"/>
</dbReference>
<feature type="domain" description="FAT" evidence="13">
    <location>
        <begin position="1309"/>
        <end position="1860"/>
    </location>
</feature>
<dbReference type="Pfam" id="PF08771">
    <property type="entry name" value="FRB_dom"/>
    <property type="match status" value="1"/>
</dbReference>
<dbReference type="SUPFAM" id="SSF48371">
    <property type="entry name" value="ARM repeat"/>
    <property type="match status" value="1"/>
</dbReference>
<dbReference type="InterPro" id="IPR050517">
    <property type="entry name" value="DDR_Repair_Kinase"/>
</dbReference>
<comment type="catalytic activity">
    <reaction evidence="9">
        <text>L-seryl-[protein] + ATP = O-phospho-L-seryl-[protein] + ADP + H(+)</text>
        <dbReference type="Rhea" id="RHEA:17989"/>
        <dbReference type="Rhea" id="RHEA-COMP:9863"/>
        <dbReference type="Rhea" id="RHEA-COMP:11604"/>
        <dbReference type="ChEBI" id="CHEBI:15378"/>
        <dbReference type="ChEBI" id="CHEBI:29999"/>
        <dbReference type="ChEBI" id="CHEBI:30616"/>
        <dbReference type="ChEBI" id="CHEBI:83421"/>
        <dbReference type="ChEBI" id="CHEBI:456216"/>
        <dbReference type="EC" id="2.7.11.1"/>
    </reaction>
</comment>
<keyword evidence="2 10" id="KW-0723">Serine/threonine-protein kinase</keyword>
<evidence type="ECO:0000259" key="14">
    <source>
        <dbReference type="PROSITE" id="PS51190"/>
    </source>
</evidence>
<dbReference type="GO" id="GO:0004674">
    <property type="term" value="F:protein serine/threonine kinase activity"/>
    <property type="evidence" value="ECO:0007669"/>
    <property type="project" value="UniProtKB-KW"/>
</dbReference>
<dbReference type="Gene3D" id="1.25.10.10">
    <property type="entry name" value="Leucine-rich Repeat Variant"/>
    <property type="match status" value="2"/>
</dbReference>
<dbReference type="InterPro" id="IPR009076">
    <property type="entry name" value="FRB_dom"/>
</dbReference>
<dbReference type="PROSITE" id="PS00916">
    <property type="entry name" value="PI3_4_KINASE_2"/>
    <property type="match status" value="1"/>
</dbReference>
<keyword evidence="3 10" id="KW-0808">Transferase</keyword>
<keyword evidence="4" id="KW-0677">Repeat</keyword>
<dbReference type="Gene3D" id="3.30.1010.10">
    <property type="entry name" value="Phosphatidylinositol 3-kinase Catalytic Subunit, Chain A, domain 4"/>
    <property type="match status" value="1"/>
</dbReference>
<dbReference type="InterPro" id="IPR000403">
    <property type="entry name" value="PI3/4_kinase_cat_dom"/>
</dbReference>
<dbReference type="Gene3D" id="1.20.120.150">
    <property type="entry name" value="FKBP12-rapamycin binding domain"/>
    <property type="match status" value="1"/>
</dbReference>
<gene>
    <name evidence="15" type="ORF">FB45DRAFT_868347</name>
</gene>
<dbReference type="InterPro" id="IPR014009">
    <property type="entry name" value="PIK_FAT"/>
</dbReference>
<dbReference type="FunFam" id="1.10.1070.11:FF:000029">
    <property type="entry name" value="Serine/threonine-protein kinase TOR"/>
    <property type="match status" value="1"/>
</dbReference>
<sequence length="2419" mass="268059">MAASTDSDVLASVFSGLKNKNPEVRLASALELRRYVAAMRSTGMGGLGSLGMGGGDEDHISRRLFELVHSQNSVDNLGGLMAIVILTEPDHLIDASGDVSIESHQNLFRFYNYVKHLLPNPDPNLILAASKTLGHIIAVGGPVFGDSFMELEIPAAIALAAGTHGGGDRHEGAGMARYAGALILKELALNMPTQFLPHLPHVLDAAVLAPLRDPRIVVREAASELLAACLEIGAQRERSTSHSHTQSGPSPSYLTKILADAQAGLKLTSQPEAIHGALLALRELLAHAGGFMREGYAETADNILALRMHRDPVVRRMVVTLVPTLASYNTSAFKEHVLHKAMGHLVGMLDKASERDYALIAIGHTATAVGADMKRFLETVMNHIKSRLKEAAAAAAASKGRSHPSPSASDPVLAALGLLATAVGPTLTMLLHDHLHLLFAAGLSEGLRACLAQLARAIPPLLGVVQERLLDLLSHILSGTPYTRLGAPPLGGSSGGHVASGSTSGSQIINMSAPPVAAGQGKEGTSGAPPSKELLTLALTTLGTFDFSGHTLTEFVQTNALPYVEDDAPEVIWRAAGAGVWTWVWVWDAGVWVWVSFWWGGERAVYMGIRGCRGLSGRGVVGGLGFGASGSGSSGVIAVGYQTSGHAVDVVSDVLGKLLTVGIADPDPTIRNIVLGSLNEQFDRHFVASGESYGKAQSRVCDSVAAQDTYPALDGTRIFECPSYSRKQALLPCLSLQACSRVSAHLRASLVKTARVHQPELMPLLVAGLSDAAPARREAALGALGRVCSSTGYVIAPLVEYPGLLALLGRMLRQDAGGAGDAIKREVVKVLGVLGAMDPYRRRVITGKRNGSGDEDGAGGDLATGAVPLKSGEPVTSTSSGTDDYFQTVVVSALLRVLKDPTSSASHHTAIEAIMSIFKTQGLKCVGSLPQIMPAFTAVTRASTVSRMQEFHLQQLAILIGIIKQHVRNHASEVLGLATELWDNTSLQAPIVALIEAVGRALAAELKPFLPTILPLMLKVFVVEGELSEKRINTQMKIFDAFQTFGANIEEYLHLVIPIIVRSAESMYGTIALRKKAVLTIDRLSKVINFSDHASRIVHPLIRILERGVNELRLVVLETLCSLIVQLGPDFVVFVPTISKCLIRQPLPHPGYERAVAQLLNGERLGQESAPMMNDPKVPEFAPAEAAKLTVNQIHLKQAWDTTQINARQDWIDWINRLAVEFIKESPSHALRACMSLVESQSSLAKELFNAAFLSCWSELYDQYQENLVQSLETALTSQYTPSEVIRRLLDLCEFMEHEEKPLPISHTTLGDYSTKFLAYAKALHYKELEFFSNGSPGILESLISINTRLQQQDAASGALLLAREQYDVTNTEEWYERLGRWQDALSVYDEKAELDPSSSEIQIGRMRCLHALGEWEQLASEVDERWPSATHEQRRSIAPMAAAAAWSLSEWDSMDTYITTMRSDSPDRFFYRAILSVHHNQFPKALSHINKARELLHPDLMTFGGAGYARSYTFLVRAQMLSELEEVIQYKQYADQPERQQMMRNTWMKRLQGCQPDVEVWQRILQVRTLIINPQDDPTPFIKFANLCRKSDRMALAEKTINSLLTPDRLQHLREHQQTRAPPNVVYAQLKYMWAQGAREGSLAELRQFTVSLAKDLQAESSDHEQRDGLPRQRLDQLSKLLARCYFKQGEWQVELDENWHWDDSGLKDVLHSYLLATNFDDGWYKAWHTWAMANFHVVSQIENQGDERSPSISGERIASYVVQSIEGFFRSISLRSEDALQDTLRLLTLWFKYGAHDEISHAIASGFSLVKIDTWLPIIARIQTPHASVRRNINNILTEVGKSHPQALIYPLSVGSKSPSESRKSAALAIMDRMREHSAIDGQHQARVVSRELIRVAILWHEMWHEKLEEASRLYYTVRDPAGMMAVLEPLHEMLEAGPQTVRETSFVQVFGTELRYAREACRRYRQFGETRELDNAWGIYFAVFQKIEKQLPQLTALDLQYVSPELLNARNLDLAVPGTYQSGREVVYIASFSPKFRVVTSKQRPRRMSLHGSDGREYQYLLKGHEDLRQDERVMQLFSLVNSLLSVDTDSFKRQLHIQRYSVIPIAPDVGLIGIVQDCDTLHELVRDYRNAIKLLLNIEYRLMLQMAPDYENLPLLQKIEVFEYAMENTSGQDLYKILWLKSLNSEHWLERRATYTRSLAVNSMVGHILGLGDRHPSNMMLERKTGKVVHIDFGDCFEVAMNRDKFPEKVPFRLTRMLTHAMEVSGIEGSFRKTCEISMQVLRDNKESLMAVLEAFVYDPLINWRLMQADADVRPGQATETDEAPLDLGWVAARPRPLRANENDILNAGGETAGGQEVRDKQALLVSNRVQHKLTGRDFNEEIALSVQEQVDMLIRQATSLENLCQNFAGWCAFW</sequence>
<dbReference type="GO" id="GO:0038202">
    <property type="term" value="P:TORC1 signaling"/>
    <property type="evidence" value="ECO:0007669"/>
    <property type="project" value="TreeGrafter"/>
</dbReference>
<dbReference type="SUPFAM" id="SSF56112">
    <property type="entry name" value="Protein kinase-like (PK-like)"/>
    <property type="match status" value="1"/>
</dbReference>
<accession>A0AAD7BQA1</accession>
<keyword evidence="6 10" id="KW-0418">Kinase</keyword>
<evidence type="ECO:0000256" key="9">
    <source>
        <dbReference type="ARBA" id="ARBA00048679"/>
    </source>
</evidence>
<dbReference type="InterPro" id="IPR011009">
    <property type="entry name" value="Kinase-like_dom_sf"/>
</dbReference>
<dbReference type="InterPro" id="IPR011990">
    <property type="entry name" value="TPR-like_helical_dom_sf"/>
</dbReference>
<dbReference type="SMART" id="SM01343">
    <property type="entry name" value="FATC"/>
    <property type="match status" value="1"/>
</dbReference>
<dbReference type="InterPro" id="IPR026683">
    <property type="entry name" value="TOR_cat"/>
</dbReference>
<evidence type="ECO:0000313" key="15">
    <source>
        <dbReference type="EMBL" id="KAJ7627092.1"/>
    </source>
</evidence>
<dbReference type="GO" id="GO:0005737">
    <property type="term" value="C:cytoplasm"/>
    <property type="evidence" value="ECO:0007669"/>
    <property type="project" value="TreeGrafter"/>
</dbReference>
<evidence type="ECO:0000259" key="13">
    <source>
        <dbReference type="PROSITE" id="PS51189"/>
    </source>
</evidence>
<comment type="caution">
    <text evidence="15">The sequence shown here is derived from an EMBL/GenBank/DDBJ whole genome shotgun (WGS) entry which is preliminary data.</text>
</comment>
<dbReference type="EMBL" id="JARKIF010000011">
    <property type="protein sequence ID" value="KAJ7627092.1"/>
    <property type="molecule type" value="Genomic_DNA"/>
</dbReference>
<feature type="domain" description="PI3K/PI4K catalytic" evidence="12">
    <location>
        <begin position="2035"/>
        <end position="2348"/>
    </location>
</feature>
<dbReference type="InterPro" id="IPR016024">
    <property type="entry name" value="ARM-type_fold"/>
</dbReference>
<proteinExistence type="inferred from homology"/>
<dbReference type="GO" id="GO:0005524">
    <property type="term" value="F:ATP binding"/>
    <property type="evidence" value="ECO:0007669"/>
    <property type="project" value="UniProtKB-KW"/>
</dbReference>
<dbReference type="PANTHER" id="PTHR11139">
    <property type="entry name" value="ATAXIA TELANGIECTASIA MUTATED ATM -RELATED"/>
    <property type="match status" value="1"/>
</dbReference>
<comment type="similarity">
    <text evidence="1 10">Belongs to the PI3/PI4-kinase family.</text>
</comment>
<dbReference type="FunFam" id="3.30.1010.10:FF:000006">
    <property type="entry name" value="Serine/threonine-protein kinase TOR"/>
    <property type="match status" value="1"/>
</dbReference>
<dbReference type="Gene3D" id="1.10.1070.11">
    <property type="entry name" value="Phosphatidylinositol 3-/4-kinase, catalytic domain"/>
    <property type="match status" value="1"/>
</dbReference>
<dbReference type="InterPro" id="IPR011989">
    <property type="entry name" value="ARM-like"/>
</dbReference>
<evidence type="ECO:0000256" key="5">
    <source>
        <dbReference type="ARBA" id="ARBA00022741"/>
    </source>
</evidence>
<dbReference type="Pfam" id="PF02259">
    <property type="entry name" value="FAT"/>
    <property type="match status" value="1"/>
</dbReference>
<dbReference type="InterPro" id="IPR018936">
    <property type="entry name" value="PI3/4_kinase_CS"/>
</dbReference>
<dbReference type="GO" id="GO:0044877">
    <property type="term" value="F:protein-containing complex binding"/>
    <property type="evidence" value="ECO:0007669"/>
    <property type="project" value="InterPro"/>
</dbReference>
<name>A0AAD7BQA1_9AGAR</name>
<evidence type="ECO:0000256" key="6">
    <source>
        <dbReference type="ARBA" id="ARBA00022777"/>
    </source>
</evidence>
<reference evidence="15" key="1">
    <citation type="submission" date="2023-03" db="EMBL/GenBank/DDBJ databases">
        <title>Massive genome expansion in bonnet fungi (Mycena s.s.) driven by repeated elements and novel gene families across ecological guilds.</title>
        <authorList>
            <consortium name="Lawrence Berkeley National Laboratory"/>
            <person name="Harder C.B."/>
            <person name="Miyauchi S."/>
            <person name="Viragh M."/>
            <person name="Kuo A."/>
            <person name="Thoen E."/>
            <person name="Andreopoulos B."/>
            <person name="Lu D."/>
            <person name="Skrede I."/>
            <person name="Drula E."/>
            <person name="Henrissat B."/>
            <person name="Morin E."/>
            <person name="Kohler A."/>
            <person name="Barry K."/>
            <person name="LaButti K."/>
            <person name="Morin E."/>
            <person name="Salamov A."/>
            <person name="Lipzen A."/>
            <person name="Mereny Z."/>
            <person name="Hegedus B."/>
            <person name="Baldrian P."/>
            <person name="Stursova M."/>
            <person name="Weitz H."/>
            <person name="Taylor A."/>
            <person name="Grigoriev I.V."/>
            <person name="Nagy L.G."/>
            <person name="Martin F."/>
            <person name="Kauserud H."/>
        </authorList>
    </citation>
    <scope>NUCLEOTIDE SEQUENCE</scope>
    <source>
        <strain evidence="15">9284</strain>
    </source>
</reference>
<evidence type="ECO:0000259" key="12">
    <source>
        <dbReference type="PROSITE" id="PS50290"/>
    </source>
</evidence>
<comment type="catalytic activity">
    <reaction evidence="8 10">
        <text>L-threonyl-[protein] + ATP = O-phospho-L-threonyl-[protein] + ADP + H(+)</text>
        <dbReference type="Rhea" id="RHEA:46608"/>
        <dbReference type="Rhea" id="RHEA-COMP:11060"/>
        <dbReference type="Rhea" id="RHEA-COMP:11605"/>
        <dbReference type="ChEBI" id="CHEBI:15378"/>
        <dbReference type="ChEBI" id="CHEBI:30013"/>
        <dbReference type="ChEBI" id="CHEBI:30616"/>
        <dbReference type="ChEBI" id="CHEBI:61977"/>
        <dbReference type="ChEBI" id="CHEBI:456216"/>
        <dbReference type="EC" id="2.7.11.1"/>
    </reaction>
</comment>
<dbReference type="GO" id="GO:0031932">
    <property type="term" value="C:TORC2 complex"/>
    <property type="evidence" value="ECO:0007669"/>
    <property type="project" value="TreeGrafter"/>
</dbReference>
<evidence type="ECO:0000313" key="16">
    <source>
        <dbReference type="Proteomes" id="UP001221142"/>
    </source>
</evidence>
<dbReference type="InterPro" id="IPR003151">
    <property type="entry name" value="PIK-rel_kinase_FAT"/>
</dbReference>
<dbReference type="SMART" id="SM01346">
    <property type="entry name" value="DUF3385"/>
    <property type="match status" value="1"/>
</dbReference>
<dbReference type="SUPFAM" id="SSF47212">
    <property type="entry name" value="FKBP12-rapamycin-binding domain of FKBP-rapamycin-associated protein (FRAP)"/>
    <property type="match status" value="1"/>
</dbReference>
<dbReference type="PROSITE" id="PS51189">
    <property type="entry name" value="FAT"/>
    <property type="match status" value="1"/>
</dbReference>
<organism evidence="15 16">
    <name type="scientific">Roridomyces roridus</name>
    <dbReference type="NCBI Taxonomy" id="1738132"/>
    <lineage>
        <taxon>Eukaryota</taxon>
        <taxon>Fungi</taxon>
        <taxon>Dikarya</taxon>
        <taxon>Basidiomycota</taxon>
        <taxon>Agaricomycotina</taxon>
        <taxon>Agaricomycetes</taxon>
        <taxon>Agaricomycetidae</taxon>
        <taxon>Agaricales</taxon>
        <taxon>Marasmiineae</taxon>
        <taxon>Mycenaceae</taxon>
        <taxon>Roridomyces</taxon>
    </lineage>
</organism>
<evidence type="ECO:0000256" key="7">
    <source>
        <dbReference type="ARBA" id="ARBA00022840"/>
    </source>
</evidence>
<keyword evidence="7 10" id="KW-0067">ATP-binding</keyword>
<dbReference type="InterPro" id="IPR024585">
    <property type="entry name" value="mTOR_dom"/>
</dbReference>
<evidence type="ECO:0000256" key="10">
    <source>
        <dbReference type="RuleBase" id="RU364109"/>
    </source>
</evidence>
<dbReference type="Proteomes" id="UP001221142">
    <property type="component" value="Unassembled WGS sequence"/>
</dbReference>
<keyword evidence="5 10" id="KW-0547">Nucleotide-binding</keyword>
<dbReference type="Pfam" id="PF02260">
    <property type="entry name" value="FATC"/>
    <property type="match status" value="1"/>
</dbReference>
<dbReference type="PROSITE" id="PS00915">
    <property type="entry name" value="PI3_4_KINASE_1"/>
    <property type="match status" value="1"/>
</dbReference>
<evidence type="ECO:0000256" key="2">
    <source>
        <dbReference type="ARBA" id="ARBA00022527"/>
    </source>
</evidence>
<dbReference type="Pfam" id="PF00454">
    <property type="entry name" value="PI3_PI4_kinase"/>
    <property type="match status" value="1"/>
</dbReference>
<dbReference type="EC" id="2.7.11.1" evidence="10"/>
<dbReference type="SMART" id="SM00146">
    <property type="entry name" value="PI3Kc"/>
    <property type="match status" value="1"/>
</dbReference>
<feature type="region of interest" description="Disordered" evidence="11">
    <location>
        <begin position="847"/>
        <end position="880"/>
    </location>
</feature>
<protein>
    <recommendedName>
        <fullName evidence="10">Serine/threonine-protein kinase TOR</fullName>
        <ecNumber evidence="10">2.7.11.1</ecNumber>
    </recommendedName>
</protein>
<evidence type="ECO:0000256" key="8">
    <source>
        <dbReference type="ARBA" id="ARBA00047899"/>
    </source>
</evidence>
<dbReference type="CDD" id="cd05169">
    <property type="entry name" value="PIKKc_TOR"/>
    <property type="match status" value="1"/>
</dbReference>
<dbReference type="GO" id="GO:0005634">
    <property type="term" value="C:nucleus"/>
    <property type="evidence" value="ECO:0007669"/>
    <property type="project" value="TreeGrafter"/>
</dbReference>
<dbReference type="GO" id="GO:0031931">
    <property type="term" value="C:TORC1 complex"/>
    <property type="evidence" value="ECO:0007669"/>
    <property type="project" value="TreeGrafter"/>
</dbReference>
<dbReference type="PROSITE" id="PS51190">
    <property type="entry name" value="FATC"/>
    <property type="match status" value="1"/>
</dbReference>
<dbReference type="Pfam" id="PF11865">
    <property type="entry name" value="mTOR_dom"/>
    <property type="match status" value="1"/>
</dbReference>